<dbReference type="EMBL" id="QJKJ01005131">
    <property type="protein sequence ID" value="RDX91411.1"/>
    <property type="molecule type" value="Genomic_DNA"/>
</dbReference>
<comment type="caution">
    <text evidence="2">The sequence shown here is derived from an EMBL/GenBank/DDBJ whole genome shotgun (WGS) entry which is preliminary data.</text>
</comment>
<reference evidence="2" key="1">
    <citation type="submission" date="2018-05" db="EMBL/GenBank/DDBJ databases">
        <title>Draft genome of Mucuna pruriens seed.</title>
        <authorList>
            <person name="Nnadi N.E."/>
            <person name="Vos R."/>
            <person name="Hasami M.H."/>
            <person name="Devisetty U.K."/>
            <person name="Aguiy J.C."/>
        </authorList>
    </citation>
    <scope>NUCLEOTIDE SEQUENCE [LARGE SCALE GENOMIC DNA]</scope>
    <source>
        <strain evidence="2">JCA_2017</strain>
    </source>
</reference>
<protein>
    <submittedName>
        <fullName evidence="2">Uncharacterized protein</fullName>
    </submittedName>
</protein>
<feature type="compositionally biased region" description="Basic and acidic residues" evidence="1">
    <location>
        <begin position="100"/>
        <end position="114"/>
    </location>
</feature>
<dbReference type="AlphaFoldDB" id="A0A371GLH1"/>
<feature type="region of interest" description="Disordered" evidence="1">
    <location>
        <begin position="96"/>
        <end position="128"/>
    </location>
</feature>
<feature type="non-terminal residue" evidence="2">
    <location>
        <position position="1"/>
    </location>
</feature>
<gene>
    <name evidence="2" type="ORF">CR513_26620</name>
</gene>
<evidence type="ECO:0000256" key="1">
    <source>
        <dbReference type="SAM" id="MobiDB-lite"/>
    </source>
</evidence>
<name>A0A371GLH1_MUCPR</name>
<evidence type="ECO:0000313" key="3">
    <source>
        <dbReference type="Proteomes" id="UP000257109"/>
    </source>
</evidence>
<proteinExistence type="predicted"/>
<keyword evidence="3" id="KW-1185">Reference proteome</keyword>
<dbReference type="OrthoDB" id="1683089at2759"/>
<accession>A0A371GLH1</accession>
<evidence type="ECO:0000313" key="2">
    <source>
        <dbReference type="EMBL" id="RDX91411.1"/>
    </source>
</evidence>
<feature type="compositionally biased region" description="Polar residues" evidence="1">
    <location>
        <begin position="115"/>
        <end position="128"/>
    </location>
</feature>
<sequence length="128" mass="15004">MNNISEAFNGRILEAKELPIISMFEWIKVYLMTRFAKSKLLVKYKGKSKICQKARESSTKRFWPNWNPLQVYALVINPIKGEQLWQASGFPPIRPPHCRVHIERTRRREKDESPKSNMLRSSQATITS</sequence>
<dbReference type="Proteomes" id="UP000257109">
    <property type="component" value="Unassembled WGS sequence"/>
</dbReference>
<organism evidence="2 3">
    <name type="scientific">Mucuna pruriens</name>
    <name type="common">Velvet bean</name>
    <name type="synonym">Dolichos pruriens</name>
    <dbReference type="NCBI Taxonomy" id="157652"/>
    <lineage>
        <taxon>Eukaryota</taxon>
        <taxon>Viridiplantae</taxon>
        <taxon>Streptophyta</taxon>
        <taxon>Embryophyta</taxon>
        <taxon>Tracheophyta</taxon>
        <taxon>Spermatophyta</taxon>
        <taxon>Magnoliopsida</taxon>
        <taxon>eudicotyledons</taxon>
        <taxon>Gunneridae</taxon>
        <taxon>Pentapetalae</taxon>
        <taxon>rosids</taxon>
        <taxon>fabids</taxon>
        <taxon>Fabales</taxon>
        <taxon>Fabaceae</taxon>
        <taxon>Papilionoideae</taxon>
        <taxon>50 kb inversion clade</taxon>
        <taxon>NPAAA clade</taxon>
        <taxon>indigoferoid/millettioid clade</taxon>
        <taxon>Phaseoleae</taxon>
        <taxon>Mucuna</taxon>
    </lineage>
</organism>